<dbReference type="InterPro" id="IPR016125">
    <property type="entry name" value="Peptidase_C15-like"/>
</dbReference>
<dbReference type="GO" id="GO:0006508">
    <property type="term" value="P:proteolysis"/>
    <property type="evidence" value="ECO:0007669"/>
    <property type="project" value="UniProtKB-KW"/>
</dbReference>
<evidence type="ECO:0000256" key="2">
    <source>
        <dbReference type="ARBA" id="ARBA00022490"/>
    </source>
</evidence>
<evidence type="ECO:0000256" key="3">
    <source>
        <dbReference type="ARBA" id="ARBA00022670"/>
    </source>
</evidence>
<dbReference type="SUPFAM" id="SSF53182">
    <property type="entry name" value="Pyrrolidone carboxyl peptidase (pyroglutamate aminopeptidase)"/>
    <property type="match status" value="1"/>
</dbReference>
<evidence type="ECO:0000256" key="4">
    <source>
        <dbReference type="ARBA" id="ARBA00022801"/>
    </source>
</evidence>
<dbReference type="GO" id="GO:0016920">
    <property type="term" value="F:pyroglutamyl-peptidase activity"/>
    <property type="evidence" value="ECO:0007669"/>
    <property type="project" value="InterPro"/>
</dbReference>
<dbReference type="AlphaFoldDB" id="A0A915B126"/>
<keyword evidence="2" id="KW-0963">Cytoplasm</keyword>
<proteinExistence type="inferred from homology"/>
<evidence type="ECO:0000256" key="1">
    <source>
        <dbReference type="ARBA" id="ARBA00006641"/>
    </source>
</evidence>
<comment type="similarity">
    <text evidence="1">Belongs to the peptidase C15 family.</text>
</comment>
<accession>A0A915B126</accession>
<dbReference type="Pfam" id="PF01470">
    <property type="entry name" value="Peptidase_C15"/>
    <property type="match status" value="1"/>
</dbReference>
<keyword evidence="5" id="KW-0788">Thiol protease</keyword>
<keyword evidence="6" id="KW-1185">Reference proteome</keyword>
<dbReference type="InterPro" id="IPR000816">
    <property type="entry name" value="Peptidase_C15"/>
</dbReference>
<name>A0A915B126_PARUN</name>
<dbReference type="Proteomes" id="UP000887569">
    <property type="component" value="Unplaced"/>
</dbReference>
<dbReference type="GO" id="GO:0005829">
    <property type="term" value="C:cytosol"/>
    <property type="evidence" value="ECO:0007669"/>
    <property type="project" value="InterPro"/>
</dbReference>
<sequence length="223" mass="24842">VLIVMVFVSGMADDGRSGPVIVLTGFGPYGLFQNNPSATVVRRIGSEGLSDIIPNAILHTKEIPVTYAQVEESVSYLWQTCDPDLVIHVGAHPTKRTIRIEQQSFGRGYCIFDVEYQVPCNNECPCGSRATDRPQSVLISDLDCTKIAAAVSQFINSDFLLIEPSRDPGRYLCGYIYFISLSHDTKRSLFVHVPDFDSEVTEELVIKALKLIIIECIRQLRTK</sequence>
<reference evidence="7" key="1">
    <citation type="submission" date="2022-11" db="UniProtKB">
        <authorList>
            <consortium name="WormBaseParasite"/>
        </authorList>
    </citation>
    <scope>IDENTIFICATION</scope>
</reference>
<protein>
    <submittedName>
        <fullName evidence="7">Pyroglutamyl-peptidase I</fullName>
    </submittedName>
</protein>
<dbReference type="PANTHER" id="PTHR23402:SF1">
    <property type="entry name" value="PYROGLUTAMYL-PEPTIDASE I"/>
    <property type="match status" value="1"/>
</dbReference>
<dbReference type="PANTHER" id="PTHR23402">
    <property type="entry name" value="PROTEASE FAMILY C15 PYROGLUTAMYL-PEPTIDASE I-RELATED"/>
    <property type="match status" value="1"/>
</dbReference>
<evidence type="ECO:0000256" key="5">
    <source>
        <dbReference type="ARBA" id="ARBA00022807"/>
    </source>
</evidence>
<dbReference type="PRINTS" id="PR00706">
    <property type="entry name" value="PYROGLUPTASE"/>
</dbReference>
<dbReference type="WBParaSite" id="PgR023_g020_t02">
    <property type="protein sequence ID" value="PgR023_g020_t02"/>
    <property type="gene ID" value="PgR023_g020"/>
</dbReference>
<keyword evidence="4" id="KW-0378">Hydrolase</keyword>
<organism evidence="6 7">
    <name type="scientific">Parascaris univalens</name>
    <name type="common">Nematode worm</name>
    <dbReference type="NCBI Taxonomy" id="6257"/>
    <lineage>
        <taxon>Eukaryota</taxon>
        <taxon>Metazoa</taxon>
        <taxon>Ecdysozoa</taxon>
        <taxon>Nematoda</taxon>
        <taxon>Chromadorea</taxon>
        <taxon>Rhabditida</taxon>
        <taxon>Spirurina</taxon>
        <taxon>Ascaridomorpha</taxon>
        <taxon>Ascaridoidea</taxon>
        <taxon>Ascarididae</taxon>
        <taxon>Parascaris</taxon>
    </lineage>
</organism>
<dbReference type="Gene3D" id="3.40.630.20">
    <property type="entry name" value="Peptidase C15, pyroglutamyl peptidase I-like"/>
    <property type="match status" value="1"/>
</dbReference>
<evidence type="ECO:0000313" key="7">
    <source>
        <dbReference type="WBParaSite" id="PgR023_g020_t02"/>
    </source>
</evidence>
<keyword evidence="3" id="KW-0645">Protease</keyword>
<dbReference type="InterPro" id="IPR036440">
    <property type="entry name" value="Peptidase_C15-like_sf"/>
</dbReference>
<evidence type="ECO:0000313" key="6">
    <source>
        <dbReference type="Proteomes" id="UP000887569"/>
    </source>
</evidence>